<dbReference type="SUPFAM" id="SSF54001">
    <property type="entry name" value="Cysteine proteinases"/>
    <property type="match status" value="1"/>
</dbReference>
<evidence type="ECO:0000313" key="6">
    <source>
        <dbReference type="EMBL" id="AWK84887.1"/>
    </source>
</evidence>
<keyword evidence="4" id="KW-0479">Metal-binding</keyword>
<reference evidence="7" key="1">
    <citation type="submission" date="2018-05" db="EMBL/GenBank/DDBJ databases">
        <title>Azospirillum thermophila sp. nov., a novel isolated from hot spring.</title>
        <authorList>
            <person name="Zhao Z."/>
        </authorList>
    </citation>
    <scope>NUCLEOTIDE SEQUENCE [LARGE SCALE GENOMIC DNA]</scope>
    <source>
        <strain evidence="7">CFH 70021</strain>
    </source>
</reference>
<dbReference type="Pfam" id="PF05023">
    <property type="entry name" value="Phytochelatin"/>
    <property type="match status" value="1"/>
</dbReference>
<evidence type="ECO:0000256" key="1">
    <source>
        <dbReference type="ARBA" id="ARBA00012468"/>
    </source>
</evidence>
<evidence type="ECO:0000259" key="5">
    <source>
        <dbReference type="PROSITE" id="PS51443"/>
    </source>
</evidence>
<dbReference type="EMBL" id="CP029352">
    <property type="protein sequence ID" value="AWK84887.1"/>
    <property type="molecule type" value="Genomic_DNA"/>
</dbReference>
<gene>
    <name evidence="6" type="ORF">DEW08_00595</name>
</gene>
<accession>A0A2S2CKP8</accession>
<dbReference type="InterPro" id="IPR040409">
    <property type="entry name" value="PCS-like"/>
</dbReference>
<dbReference type="KEGG" id="azz:DEW08_00595"/>
<name>A0A2S2CKP8_9PROT</name>
<dbReference type="PROSITE" id="PS51257">
    <property type="entry name" value="PROKAR_LIPOPROTEIN"/>
    <property type="match status" value="1"/>
</dbReference>
<protein>
    <recommendedName>
        <fullName evidence="1">glutathione gamma-glutamylcysteinyltransferase</fullName>
        <ecNumber evidence="1">2.3.2.15</ecNumber>
    </recommendedName>
</protein>
<dbReference type="OrthoDB" id="8560621at2"/>
<keyword evidence="2" id="KW-0104">Cadmium</keyword>
<keyword evidence="3" id="KW-0808">Transferase</keyword>
<dbReference type="GO" id="GO:0046938">
    <property type="term" value="P:phytochelatin biosynthetic process"/>
    <property type="evidence" value="ECO:0007669"/>
    <property type="project" value="InterPro"/>
</dbReference>
<keyword evidence="7" id="KW-1185">Reference proteome</keyword>
<dbReference type="AlphaFoldDB" id="A0A2S2CKP8"/>
<proteinExistence type="predicted"/>
<dbReference type="GO" id="GO:0046872">
    <property type="term" value="F:metal ion binding"/>
    <property type="evidence" value="ECO:0007669"/>
    <property type="project" value="UniProtKB-KW"/>
</dbReference>
<dbReference type="InterPro" id="IPR007719">
    <property type="entry name" value="PCS_N"/>
</dbReference>
<dbReference type="PROSITE" id="PS51443">
    <property type="entry name" value="PCS"/>
    <property type="match status" value="1"/>
</dbReference>
<dbReference type="EC" id="2.3.2.15" evidence="1"/>
<feature type="domain" description="Peptidase C83" evidence="5">
    <location>
        <begin position="7"/>
        <end position="247"/>
    </location>
</feature>
<dbReference type="PANTHER" id="PTHR33447">
    <property type="entry name" value="GLUTATHIONE GAMMA-GLUTAMYLCYSTEINYLTRANSFERASE"/>
    <property type="match status" value="1"/>
</dbReference>
<dbReference type="Gene3D" id="3.90.70.30">
    <property type="entry name" value="Phytochelatin synthase, N-terminal domain"/>
    <property type="match status" value="1"/>
</dbReference>
<evidence type="ECO:0000256" key="4">
    <source>
        <dbReference type="ARBA" id="ARBA00022723"/>
    </source>
</evidence>
<organism evidence="6 7">
    <name type="scientific">Azospirillum thermophilum</name>
    <dbReference type="NCBI Taxonomy" id="2202148"/>
    <lineage>
        <taxon>Bacteria</taxon>
        <taxon>Pseudomonadati</taxon>
        <taxon>Pseudomonadota</taxon>
        <taxon>Alphaproteobacteria</taxon>
        <taxon>Rhodospirillales</taxon>
        <taxon>Azospirillaceae</taxon>
        <taxon>Azospirillum</taxon>
    </lineage>
</organism>
<evidence type="ECO:0000313" key="7">
    <source>
        <dbReference type="Proteomes" id="UP000245629"/>
    </source>
</evidence>
<sequence length="249" mass="27737">MKQLKTLAAVTIWTACIAVSAQGQEEIRPKFGPDAVPLTQDREYLKRAEAPDYWALSPYYIAQSTGSSCSSTSVVMMLNALRGLPKQASQRLVTHSQLLNAVNDDHWREAVAENGEGISFTELADYVRRSLEAFDIDADVEVFRPRDMSPETLAELRRILNENEQSAGDVILAAFDQGTLTGDQPFGHISPIAAYDAVRRRVLVMDVDRAWYVPYWSSDIKLLEAMLKPDRADPEGSGLIRVRLRHASG</sequence>
<evidence type="ECO:0000256" key="3">
    <source>
        <dbReference type="ARBA" id="ARBA00022679"/>
    </source>
</evidence>
<dbReference type="GO" id="GO:0010038">
    <property type="term" value="P:response to metal ion"/>
    <property type="evidence" value="ECO:0007669"/>
    <property type="project" value="InterPro"/>
</dbReference>
<dbReference type="InterPro" id="IPR038765">
    <property type="entry name" value="Papain-like_cys_pep_sf"/>
</dbReference>
<evidence type="ECO:0000256" key="2">
    <source>
        <dbReference type="ARBA" id="ARBA00022539"/>
    </source>
</evidence>
<dbReference type="RefSeq" id="WP_109323643.1">
    <property type="nucleotide sequence ID" value="NZ_CP029352.1"/>
</dbReference>
<dbReference type="Proteomes" id="UP000245629">
    <property type="component" value="Chromosome 1"/>
</dbReference>
<dbReference type="GO" id="GO:0016756">
    <property type="term" value="F:glutathione gamma-glutamylcysteinyltransferase activity"/>
    <property type="evidence" value="ECO:0007669"/>
    <property type="project" value="UniProtKB-EC"/>
</dbReference>
<dbReference type="InterPro" id="IPR038156">
    <property type="entry name" value="PCS_N_sf"/>
</dbReference>